<dbReference type="InterPro" id="IPR029058">
    <property type="entry name" value="AB_hydrolase_fold"/>
</dbReference>
<dbReference type="PANTHER" id="PTHR11614">
    <property type="entry name" value="PHOSPHOLIPASE-RELATED"/>
    <property type="match status" value="1"/>
</dbReference>
<dbReference type="InterPro" id="IPR000073">
    <property type="entry name" value="AB_hydrolase_1"/>
</dbReference>
<comment type="caution">
    <text evidence="2">The sequence shown here is derived from an EMBL/GenBank/DDBJ whole genome shotgun (WGS) entry which is preliminary data.</text>
</comment>
<accession>A0ABR1Z8C2</accession>
<dbReference type="Pfam" id="PF12146">
    <property type="entry name" value="Hydrolase_4"/>
    <property type="match status" value="1"/>
</dbReference>
<dbReference type="InterPro" id="IPR022742">
    <property type="entry name" value="Hydrolase_4"/>
</dbReference>
<dbReference type="EMBL" id="JBBPBN010002381">
    <property type="protein sequence ID" value="KAK8476140.1"/>
    <property type="molecule type" value="Genomic_DNA"/>
</dbReference>
<evidence type="ECO:0000313" key="2">
    <source>
        <dbReference type="EMBL" id="KAK8476140.1"/>
    </source>
</evidence>
<feature type="domain" description="Serine aminopeptidase S33" evidence="1">
    <location>
        <begin position="52"/>
        <end position="294"/>
    </location>
</feature>
<keyword evidence="3" id="KW-1185">Reference proteome</keyword>
<dbReference type="Gene3D" id="3.40.50.1820">
    <property type="entry name" value="alpha/beta hydrolase"/>
    <property type="match status" value="1"/>
</dbReference>
<evidence type="ECO:0000313" key="3">
    <source>
        <dbReference type="Proteomes" id="UP001396334"/>
    </source>
</evidence>
<dbReference type="SUPFAM" id="SSF53474">
    <property type="entry name" value="alpha/beta-Hydrolases"/>
    <property type="match status" value="1"/>
</dbReference>
<reference evidence="2 3" key="1">
    <citation type="journal article" date="2024" name="G3 (Bethesda)">
        <title>Genome assembly of Hibiscus sabdariffa L. provides insights into metabolisms of medicinal natural products.</title>
        <authorList>
            <person name="Kim T."/>
        </authorList>
    </citation>
    <scope>NUCLEOTIDE SEQUENCE [LARGE SCALE GENOMIC DNA]</scope>
    <source>
        <strain evidence="2">TK-2024</strain>
        <tissue evidence="2">Old leaves</tissue>
    </source>
</reference>
<name>A0ABR1Z8C2_9ROSI</name>
<dbReference type="PRINTS" id="PR00111">
    <property type="entry name" value="ABHYDROLASE"/>
</dbReference>
<sequence length="357" mass="39886">MVEQEEDLHFWGNISEEEYYKQQGIRGSKSLYTSPRGLSLFTRSWLPLPDVPPRGIIFGIHGYGNDISWTFQSTSIFLARKGFACFALDIEGHGRSQGLRCYVPSVDLVVQDCLSFFNLIKQDPSFDGLPCFLYGESMGGAIALLVHFADPKGFQGAVLVAPMCKISDKVRPRWPIPQALTFISNFLPTLAIVPTEDLLHKSIKVEEKKSVGNSNPLRYRGKPRLGTVVELLRVTELLSQKLSEVSIPFLVVHGSADVVTDPEVSRTLYKEAASQDKTLKIYEGMWHSLLFGEPDENIEIVRTDILTWLNDRSKKVTSLAINNTAVSNVYSKSLTSSWAGNMGHEMALSIRNVMQQV</sequence>
<dbReference type="InterPro" id="IPR051044">
    <property type="entry name" value="MAG_DAG_Lipase"/>
</dbReference>
<dbReference type="Proteomes" id="UP001396334">
    <property type="component" value="Unassembled WGS sequence"/>
</dbReference>
<evidence type="ECO:0000259" key="1">
    <source>
        <dbReference type="Pfam" id="PF12146"/>
    </source>
</evidence>
<proteinExistence type="predicted"/>
<gene>
    <name evidence="2" type="ORF">V6N11_080138</name>
</gene>
<organism evidence="2 3">
    <name type="scientific">Hibiscus sabdariffa</name>
    <name type="common">roselle</name>
    <dbReference type="NCBI Taxonomy" id="183260"/>
    <lineage>
        <taxon>Eukaryota</taxon>
        <taxon>Viridiplantae</taxon>
        <taxon>Streptophyta</taxon>
        <taxon>Embryophyta</taxon>
        <taxon>Tracheophyta</taxon>
        <taxon>Spermatophyta</taxon>
        <taxon>Magnoliopsida</taxon>
        <taxon>eudicotyledons</taxon>
        <taxon>Gunneridae</taxon>
        <taxon>Pentapetalae</taxon>
        <taxon>rosids</taxon>
        <taxon>malvids</taxon>
        <taxon>Malvales</taxon>
        <taxon>Malvaceae</taxon>
        <taxon>Malvoideae</taxon>
        <taxon>Hibiscus</taxon>
    </lineage>
</organism>
<protein>
    <recommendedName>
        <fullName evidence="1">Serine aminopeptidase S33 domain-containing protein</fullName>
    </recommendedName>
</protein>